<accession>Q9C3Y8</accession>
<protein>
    <submittedName>
        <fullName evidence="2">Uncharacterized protein</fullName>
    </submittedName>
</protein>
<dbReference type="EMBL" id="AF335537">
    <property type="protein sequence ID" value="AAG53696.1"/>
    <property type="molecule type" value="mRNA"/>
</dbReference>
<dbReference type="VEuPathDB" id="FungiDB:SCHCODRAFT_02603309"/>
<sequence>RETLSRSVTIPIMKFVTLTALLAAPLVSLAAALPVERDVYAPPVTYPSNGTVWKPFEKHNVTWDVSDPPKQITNPVGTIRLVKDDRITPLILADNFDILLGTYEVTVPWVETGDNYRILLFGDSGELGRRVHHRVRWVKRSRLLPIKSALPSLLPLTLNDATVDKSGTILTMTSRHRTLPSPATPP</sequence>
<evidence type="ECO:0000256" key="1">
    <source>
        <dbReference type="SAM" id="SignalP"/>
    </source>
</evidence>
<feature type="non-terminal residue" evidence="2">
    <location>
        <position position="1"/>
    </location>
</feature>
<evidence type="ECO:0000313" key="2">
    <source>
        <dbReference type="EMBL" id="AAG53696.1"/>
    </source>
</evidence>
<name>Q9C3Y8_SCHCO</name>
<dbReference type="AlphaFoldDB" id="Q9C3Y8"/>
<keyword evidence="1" id="KW-0732">Signal</keyword>
<feature type="chain" id="PRO_5004327357" evidence="1">
    <location>
        <begin position="33"/>
        <end position="186"/>
    </location>
</feature>
<feature type="signal peptide" evidence="1">
    <location>
        <begin position="1"/>
        <end position="32"/>
    </location>
</feature>
<organism evidence="2">
    <name type="scientific">Schizophyllum commune</name>
    <name type="common">Split gill fungus</name>
    <dbReference type="NCBI Taxonomy" id="5334"/>
    <lineage>
        <taxon>Eukaryota</taxon>
        <taxon>Fungi</taxon>
        <taxon>Dikarya</taxon>
        <taxon>Basidiomycota</taxon>
        <taxon>Agaricomycotina</taxon>
        <taxon>Agaricomycetes</taxon>
        <taxon>Agaricomycetidae</taxon>
        <taxon>Agaricales</taxon>
        <taxon>Schizophyllaceae</taxon>
        <taxon>Schizophyllum</taxon>
    </lineage>
</organism>
<proteinExistence type="evidence at transcript level"/>
<reference evidence="2" key="1">
    <citation type="submission" date="2001-01" db="EMBL/GenBank/DDBJ databases">
        <title>Schizophyllum commune unknown ORF up-regulated under low-nitrogen growth conditions.</title>
        <authorList>
            <person name="Humphrey S."/>
            <person name="Green A.E."/>
            <person name="Lilly W.W."/>
            <person name="Gathman A.C."/>
        </authorList>
    </citation>
    <scope>NUCLEOTIDE SEQUENCE</scope>
    <source>
        <strain evidence="2">4-40</strain>
    </source>
</reference>